<dbReference type="EMBL" id="CP046161">
    <property type="protein sequence ID" value="QKO30119.1"/>
    <property type="molecule type" value="Genomic_DNA"/>
</dbReference>
<dbReference type="AlphaFoldDB" id="A0A859DS26"/>
<keyword evidence="5" id="KW-1185">Reference proteome</keyword>
<reference evidence="3" key="3">
    <citation type="journal article" date="2022" name="Int. J. Syst. Evol. Microbiol.">
        <title>Caproicibacterium lactatifermentans sp. nov., isolated from pit clay used for the production of Chinese strong aroma-type liquor.</title>
        <authorList>
            <person name="Wang H."/>
            <person name="Gu Y."/>
            <person name="Zhao D."/>
            <person name="Qiao Z."/>
            <person name="Zheng J."/>
            <person name="Gao J."/>
            <person name="Ren C."/>
            <person name="Xu Y."/>
        </authorList>
    </citation>
    <scope>NUCLEOTIDE SEQUENCE</scope>
    <source>
        <strain evidence="3">JNU-WLY1368</strain>
    </source>
</reference>
<name>A0A859DS26_9FIRM</name>
<proteinExistence type="predicted"/>
<sequence length="157" mass="17299">MIMNGREGMTVTISFHGKKRKLMFLAAVVLAAVVVFFVCTAHASGGIPGAENEDRIRFLHQCGWQVEEEPLSVREVTIPKTFSKVYQQYNALNQQAGFDLTKSAGKVCQQYVYHVTNYAGNPDVRATLLVCQKRIIGGDLSTAALDGFMKPLRKTGS</sequence>
<dbReference type="Proteomes" id="UP000501316">
    <property type="component" value="Chromosome"/>
</dbReference>
<gene>
    <name evidence="2" type="ORF">GJQ69_09125</name>
    <name evidence="3" type="ORF">GKP14_03280</name>
</gene>
<evidence type="ECO:0000259" key="1">
    <source>
        <dbReference type="Pfam" id="PF16112"/>
    </source>
</evidence>
<dbReference type="Proteomes" id="UP000509623">
    <property type="component" value="Chromosome"/>
</dbReference>
<dbReference type="InterPro" id="IPR032257">
    <property type="entry name" value="DUF4830"/>
</dbReference>
<feature type="domain" description="DUF4830" evidence="1">
    <location>
        <begin position="58"/>
        <end position="140"/>
    </location>
</feature>
<organism evidence="2 4">
    <name type="scientific">Caproicibacterium lactatifermentans</name>
    <dbReference type="NCBI Taxonomy" id="2666138"/>
    <lineage>
        <taxon>Bacteria</taxon>
        <taxon>Bacillati</taxon>
        <taxon>Bacillota</taxon>
        <taxon>Clostridia</taxon>
        <taxon>Eubacteriales</taxon>
        <taxon>Oscillospiraceae</taxon>
        <taxon>Caproicibacterium</taxon>
    </lineage>
</organism>
<dbReference type="Pfam" id="PF16112">
    <property type="entry name" value="DUF4830"/>
    <property type="match status" value="1"/>
</dbReference>
<reference evidence="3" key="2">
    <citation type="journal article" date="2021" name="Appl. Environ. Microbiol.">
        <title>Adaptability of a Caproate-Producing Bacterium Contributes to Its Dominance in an Anaerobic Fermentation System.</title>
        <authorList>
            <person name="Wang H."/>
            <person name="Gu Y."/>
            <person name="Zhou W."/>
            <person name="Zhao D."/>
            <person name="Qiao Z."/>
            <person name="Zheng J."/>
            <person name="Gao J."/>
            <person name="Chen X."/>
            <person name="Ren C."/>
            <person name="Xu Y."/>
        </authorList>
    </citation>
    <scope>NUCLEOTIDE SEQUENCE</scope>
    <source>
        <strain evidence="3">JNU-WLY1368</strain>
    </source>
</reference>
<reference evidence="4 5" key="1">
    <citation type="submission" date="2019-11" db="EMBL/GenBank/DDBJ databases">
        <authorList>
            <person name="Ren C."/>
            <person name="Wang H."/>
            <person name="Xu Y."/>
        </authorList>
    </citation>
    <scope>NUCLEOTIDE SEQUENCE [LARGE SCALE GENOMIC DNA]</scope>
    <source>
        <strain evidence="5">JNU-WLY1368</strain>
        <strain evidence="2 4">LBM 19010</strain>
    </source>
</reference>
<protein>
    <submittedName>
        <fullName evidence="2">DUF4830 domain-containing protein</fullName>
    </submittedName>
</protein>
<evidence type="ECO:0000313" key="4">
    <source>
        <dbReference type="Proteomes" id="UP000501316"/>
    </source>
</evidence>
<dbReference type="KEGG" id="clf:GJQ69_09125"/>
<accession>A0A859DS26</accession>
<dbReference type="EMBL" id="CP046051">
    <property type="protein sequence ID" value="QKN24620.1"/>
    <property type="molecule type" value="Genomic_DNA"/>
</dbReference>
<evidence type="ECO:0000313" key="2">
    <source>
        <dbReference type="EMBL" id="QKN24620.1"/>
    </source>
</evidence>
<evidence type="ECO:0000313" key="3">
    <source>
        <dbReference type="EMBL" id="QKO30119.1"/>
    </source>
</evidence>
<evidence type="ECO:0000313" key="5">
    <source>
        <dbReference type="Proteomes" id="UP000509623"/>
    </source>
</evidence>